<accession>G7E7T3</accession>
<evidence type="ECO:0000256" key="5">
    <source>
        <dbReference type="ARBA" id="ARBA00042623"/>
    </source>
</evidence>
<reference evidence="7 8" key="2">
    <citation type="journal article" date="2012" name="Open Biol.">
        <title>Characteristics of nucleosomes and linker DNA regions on the genome of the basidiomycete Mixia osmundae revealed by mono- and dinucleosome mapping.</title>
        <authorList>
            <person name="Nishida H."/>
            <person name="Kondo S."/>
            <person name="Matsumoto T."/>
            <person name="Suzuki Y."/>
            <person name="Yoshikawa H."/>
            <person name="Taylor T.D."/>
            <person name="Sugiyama J."/>
        </authorList>
    </citation>
    <scope>NUCLEOTIDE SEQUENCE [LARGE SCALE GENOMIC DNA]</scope>
    <source>
        <strain evidence="8">CBS 9802 / IAM 14324 / JCM 22182 / KY 12970</strain>
    </source>
</reference>
<evidence type="ECO:0000313" key="8">
    <source>
        <dbReference type="Proteomes" id="UP000009131"/>
    </source>
</evidence>
<organism evidence="7 8">
    <name type="scientific">Mixia osmundae (strain CBS 9802 / IAM 14324 / JCM 22182 / KY 12970)</name>
    <dbReference type="NCBI Taxonomy" id="764103"/>
    <lineage>
        <taxon>Eukaryota</taxon>
        <taxon>Fungi</taxon>
        <taxon>Dikarya</taxon>
        <taxon>Basidiomycota</taxon>
        <taxon>Pucciniomycotina</taxon>
        <taxon>Mixiomycetes</taxon>
        <taxon>Mixiales</taxon>
        <taxon>Mixiaceae</taxon>
        <taxon>Mixia</taxon>
    </lineage>
</organism>
<evidence type="ECO:0000256" key="6">
    <source>
        <dbReference type="SAM" id="MobiDB-lite"/>
    </source>
</evidence>
<evidence type="ECO:0000313" key="7">
    <source>
        <dbReference type="EMBL" id="GAA98893.1"/>
    </source>
</evidence>
<comment type="similarity">
    <text evidence="1">Belongs to the universal ribosomal protein uS9 family.</text>
</comment>
<dbReference type="NCBIfam" id="NF001099">
    <property type="entry name" value="PRK00132.1"/>
    <property type="match status" value="1"/>
</dbReference>
<evidence type="ECO:0000256" key="3">
    <source>
        <dbReference type="ARBA" id="ARBA00023274"/>
    </source>
</evidence>
<dbReference type="AlphaFoldDB" id="G7E7T3"/>
<sequence>MTLLRCCRNALRQLRQPQALPARQASTSTGAFFPGSLPPNSNAIVTPKPPSESWFTGRPTLSDAQIKLDKLLSEVRSALHENGFLPRYDSPASQAKIAVPSNIVDLVNAGYRRRGSGWGTRPALSGRLSCKIRLADYRAMISTLSQLRSLQPLLVFADSLGTEYLSKDLRKRFEAAIGAYKSPLPPGGEGDSKPAVPDEFGRVYSYGARKNSSARVWLVPTSKEGAPEDQLGEMIVNGTSISERFRDVHLRNLILRPFALTGSLGAYNTFAIARGGGVSGQAQAIQLGIAKCLATLQEGARRPLRKEKLLTRDPRMVERKKTGKPKARKSYTWVKR</sequence>
<dbReference type="RefSeq" id="XP_014567057.1">
    <property type="nucleotide sequence ID" value="XM_014711571.1"/>
</dbReference>
<dbReference type="FunCoup" id="G7E7T3">
    <property type="interactions" value="143"/>
</dbReference>
<comment type="caution">
    <text evidence="7">The sequence shown here is derived from an EMBL/GenBank/DDBJ whole genome shotgun (WGS) entry which is preliminary data.</text>
</comment>
<evidence type="ECO:0000256" key="4">
    <source>
        <dbReference type="ARBA" id="ARBA00039318"/>
    </source>
</evidence>
<dbReference type="SUPFAM" id="SSF54211">
    <property type="entry name" value="Ribosomal protein S5 domain 2-like"/>
    <property type="match status" value="1"/>
</dbReference>
<dbReference type="InterPro" id="IPR020568">
    <property type="entry name" value="Ribosomal_Su5_D2-typ_SF"/>
</dbReference>
<dbReference type="InterPro" id="IPR023035">
    <property type="entry name" value="Ribosomal_uS9_bac/plastid"/>
</dbReference>
<dbReference type="InParanoid" id="G7E7T3"/>
<dbReference type="InterPro" id="IPR014721">
    <property type="entry name" value="Ribsml_uS5_D2-typ_fold_subgr"/>
</dbReference>
<name>G7E7T3_MIXOS</name>
<evidence type="ECO:0000256" key="2">
    <source>
        <dbReference type="ARBA" id="ARBA00022980"/>
    </source>
</evidence>
<reference evidence="7 8" key="1">
    <citation type="journal article" date="2011" name="J. Gen. Appl. Microbiol.">
        <title>Draft genome sequencing of the enigmatic basidiomycete Mixia osmundae.</title>
        <authorList>
            <person name="Nishida H."/>
            <person name="Nagatsuka Y."/>
            <person name="Sugiyama J."/>
        </authorList>
    </citation>
    <scope>NUCLEOTIDE SEQUENCE [LARGE SCALE GENOMIC DNA]</scope>
    <source>
        <strain evidence="8">CBS 9802 / IAM 14324 / JCM 22182 / KY 12970</strain>
    </source>
</reference>
<dbReference type="EMBL" id="BABT02000165">
    <property type="protein sequence ID" value="GAA98893.1"/>
    <property type="molecule type" value="Genomic_DNA"/>
</dbReference>
<dbReference type="PANTHER" id="PTHR21569">
    <property type="entry name" value="RIBOSOMAL PROTEIN S9"/>
    <property type="match status" value="1"/>
</dbReference>
<dbReference type="GO" id="GO:0003723">
    <property type="term" value="F:RNA binding"/>
    <property type="evidence" value="ECO:0007669"/>
    <property type="project" value="TreeGrafter"/>
</dbReference>
<dbReference type="STRING" id="764103.G7E7T3"/>
<dbReference type="PANTHER" id="PTHR21569:SF1">
    <property type="entry name" value="SMALL RIBOSOMAL SUBUNIT PROTEIN US9M"/>
    <property type="match status" value="1"/>
</dbReference>
<evidence type="ECO:0000256" key="1">
    <source>
        <dbReference type="ARBA" id="ARBA00005251"/>
    </source>
</evidence>
<feature type="region of interest" description="Disordered" evidence="6">
    <location>
        <begin position="317"/>
        <end position="336"/>
    </location>
</feature>
<dbReference type="OrthoDB" id="10254627at2759"/>
<dbReference type="Proteomes" id="UP000009131">
    <property type="component" value="Unassembled WGS sequence"/>
</dbReference>
<keyword evidence="2" id="KW-0689">Ribosomal protein</keyword>
<keyword evidence="8" id="KW-1185">Reference proteome</keyword>
<dbReference type="OMA" id="ARVWVIA"/>
<dbReference type="GO" id="GO:0006412">
    <property type="term" value="P:translation"/>
    <property type="evidence" value="ECO:0007669"/>
    <property type="project" value="InterPro"/>
</dbReference>
<feature type="compositionally biased region" description="Basic residues" evidence="6">
    <location>
        <begin position="321"/>
        <end position="336"/>
    </location>
</feature>
<keyword evidence="3" id="KW-0687">Ribonucleoprotein</keyword>
<dbReference type="GO" id="GO:0003735">
    <property type="term" value="F:structural constituent of ribosome"/>
    <property type="evidence" value="ECO:0007669"/>
    <property type="project" value="InterPro"/>
</dbReference>
<dbReference type="Gene3D" id="3.30.230.10">
    <property type="match status" value="1"/>
</dbReference>
<dbReference type="GO" id="GO:0005763">
    <property type="term" value="C:mitochondrial small ribosomal subunit"/>
    <property type="evidence" value="ECO:0007669"/>
    <property type="project" value="TreeGrafter"/>
</dbReference>
<dbReference type="InterPro" id="IPR000754">
    <property type="entry name" value="Ribosomal_uS9"/>
</dbReference>
<dbReference type="Pfam" id="PF00380">
    <property type="entry name" value="Ribosomal_S9"/>
    <property type="match status" value="1"/>
</dbReference>
<dbReference type="HOGENOM" id="CLU_036531_1_0_1"/>
<protein>
    <recommendedName>
        <fullName evidence="4">Small ribosomal subunit protein uS9m</fullName>
    </recommendedName>
    <alternativeName>
        <fullName evidence="5">37S ribosomal protein S9, mitochondrial</fullName>
    </alternativeName>
</protein>
<proteinExistence type="inferred from homology"/>
<dbReference type="eggNOG" id="KOG1697">
    <property type="taxonomic scope" value="Eukaryota"/>
</dbReference>
<gene>
    <name evidence="7" type="primary">Mo05581</name>
    <name evidence="7" type="ORF">E5Q_05581</name>
</gene>